<name>A0ABT0UJ77_9ACTN</name>
<reference evidence="1" key="1">
    <citation type="submission" date="2022-06" db="EMBL/GenBank/DDBJ databases">
        <title>Genome public.</title>
        <authorList>
            <person name="Sun Q."/>
        </authorList>
    </citation>
    <scope>NUCLEOTIDE SEQUENCE</scope>
    <source>
        <strain evidence="1">CWNU-1</strain>
    </source>
</reference>
<accession>A0ABT0UJ77</accession>
<dbReference type="RefSeq" id="WP_250918500.1">
    <property type="nucleotide sequence ID" value="NZ_JAMQAW010000007.1"/>
</dbReference>
<proteinExistence type="predicted"/>
<evidence type="ECO:0000313" key="1">
    <source>
        <dbReference type="EMBL" id="MCM2388145.1"/>
    </source>
</evidence>
<gene>
    <name evidence="1" type="ORF">NBG84_07440</name>
</gene>
<sequence>MMSVLANECAVPEMDLTVVLTGDITASIRAHSESDRNFTPERSGGIVEGKTIEVVRDFSQTVIVIDIDTGTETADEELDEAELLHLVMHEYGHALLGRLRAGAGTRPPKTTRSKTPEEVAAIWAYEAAHEFRCDLLSNTLLAKFATTTDDDGATRPFTFADLVGEGYRDAFASLLDHVHPGWPDLVFAYQTHQIDLDEMYEGLLHGTGGVLKLIAHADAVEETGGNAPLLAGFADHPAVREIPGPIWGPIRKVLDTSPIMPSLDEFAAVDNAVQEHGERMVTVWQSLGVSALDGRRRVLGDRELRMRTKCAPCLTRSHLTGQRVYPKDCL</sequence>
<keyword evidence="2" id="KW-1185">Reference proteome</keyword>
<organism evidence="1 2">
    <name type="scientific">Streptomyces albipurpureus</name>
    <dbReference type="NCBI Taxonomy" id="2897419"/>
    <lineage>
        <taxon>Bacteria</taxon>
        <taxon>Bacillati</taxon>
        <taxon>Actinomycetota</taxon>
        <taxon>Actinomycetes</taxon>
        <taxon>Kitasatosporales</taxon>
        <taxon>Streptomycetaceae</taxon>
        <taxon>Streptomyces</taxon>
    </lineage>
</organism>
<comment type="caution">
    <text evidence="1">The sequence shown here is derived from an EMBL/GenBank/DDBJ whole genome shotgun (WGS) entry which is preliminary data.</text>
</comment>
<dbReference type="EMBL" id="JAMQAW010000007">
    <property type="protein sequence ID" value="MCM2388145.1"/>
    <property type="molecule type" value="Genomic_DNA"/>
</dbReference>
<evidence type="ECO:0000313" key="2">
    <source>
        <dbReference type="Proteomes" id="UP001431429"/>
    </source>
</evidence>
<protein>
    <submittedName>
        <fullName evidence="1">Uncharacterized protein</fullName>
    </submittedName>
</protein>
<dbReference type="Proteomes" id="UP001431429">
    <property type="component" value="Unassembled WGS sequence"/>
</dbReference>